<dbReference type="Gene3D" id="2.60.40.10">
    <property type="entry name" value="Immunoglobulins"/>
    <property type="match status" value="1"/>
</dbReference>
<evidence type="ECO:0000259" key="6">
    <source>
        <dbReference type="SMART" id="SM01217"/>
    </source>
</evidence>
<dbReference type="GeneID" id="30195824"/>
<evidence type="ECO:0000256" key="2">
    <source>
        <dbReference type="ARBA" id="ARBA00005336"/>
    </source>
</evidence>
<protein>
    <recommendedName>
        <fullName evidence="3">beta-glucosidase</fullName>
        <ecNumber evidence="3">3.2.1.21</ecNumber>
    </recommendedName>
</protein>
<dbReference type="GO" id="GO:0008422">
    <property type="term" value="F:beta-glucosidase activity"/>
    <property type="evidence" value="ECO:0007669"/>
    <property type="project" value="UniProtKB-EC"/>
</dbReference>
<evidence type="ECO:0000313" key="8">
    <source>
        <dbReference type="Proteomes" id="UP000094819"/>
    </source>
</evidence>
<dbReference type="PANTHER" id="PTHR42715:SF10">
    <property type="entry name" value="BETA-GLUCOSIDASE"/>
    <property type="match status" value="1"/>
</dbReference>
<dbReference type="SMART" id="SM01217">
    <property type="entry name" value="Fn3_like"/>
    <property type="match status" value="1"/>
</dbReference>
<dbReference type="OrthoDB" id="47059at2759"/>
<dbReference type="Pfam" id="PF14310">
    <property type="entry name" value="Fn3-like"/>
    <property type="match status" value="1"/>
</dbReference>
<dbReference type="GO" id="GO:0009251">
    <property type="term" value="P:glucan catabolic process"/>
    <property type="evidence" value="ECO:0007669"/>
    <property type="project" value="TreeGrafter"/>
</dbReference>
<keyword evidence="4" id="KW-0378">Hydrolase</keyword>
<reference evidence="7 8" key="1">
    <citation type="submission" date="2016-06" db="EMBL/GenBank/DDBJ databases">
        <title>Evolution of pathogenesis and genome organization in the Tremellales.</title>
        <authorList>
            <person name="Cuomo C."/>
            <person name="Litvintseva A."/>
            <person name="Heitman J."/>
            <person name="Chen Y."/>
            <person name="Sun S."/>
            <person name="Springer D."/>
            <person name="Dromer F."/>
            <person name="Young S."/>
            <person name="Zeng Q."/>
            <person name="Chapman S."/>
            <person name="Gujja S."/>
            <person name="Saif S."/>
            <person name="Birren B."/>
        </authorList>
    </citation>
    <scope>NUCLEOTIDE SEQUENCE [LARGE SCALE GENOMIC DNA]</scope>
    <source>
        <strain evidence="7 8">CBS 7118</strain>
    </source>
</reference>
<evidence type="ECO:0000256" key="5">
    <source>
        <dbReference type="ARBA" id="ARBA00023295"/>
    </source>
</evidence>
<dbReference type="Proteomes" id="UP000094819">
    <property type="component" value="Unassembled WGS sequence"/>
</dbReference>
<dbReference type="PANTHER" id="PTHR42715">
    <property type="entry name" value="BETA-GLUCOSIDASE"/>
    <property type="match status" value="1"/>
</dbReference>
<keyword evidence="8" id="KW-1185">Reference proteome</keyword>
<name>A0A1E3IJP3_9TREE</name>
<dbReference type="AlphaFoldDB" id="A0A1E3IJP3"/>
<organism evidence="7 8">
    <name type="scientific">Cryptococcus wingfieldii CBS 7118</name>
    <dbReference type="NCBI Taxonomy" id="1295528"/>
    <lineage>
        <taxon>Eukaryota</taxon>
        <taxon>Fungi</taxon>
        <taxon>Dikarya</taxon>
        <taxon>Basidiomycota</taxon>
        <taxon>Agaricomycotina</taxon>
        <taxon>Tremellomycetes</taxon>
        <taxon>Tremellales</taxon>
        <taxon>Cryptococcaceae</taxon>
        <taxon>Cryptococcus</taxon>
    </lineage>
</organism>
<comment type="caution">
    <text evidence="7">The sequence shown here is derived from an EMBL/GenBank/DDBJ whole genome shotgun (WGS) entry which is preliminary data.</text>
</comment>
<comment type="catalytic activity">
    <reaction evidence="1">
        <text>Hydrolysis of terminal, non-reducing beta-D-glucosyl residues with release of beta-D-glucose.</text>
        <dbReference type="EC" id="3.2.1.21"/>
    </reaction>
</comment>
<evidence type="ECO:0000256" key="1">
    <source>
        <dbReference type="ARBA" id="ARBA00000448"/>
    </source>
</evidence>
<evidence type="ECO:0000313" key="7">
    <source>
        <dbReference type="EMBL" id="ODN88810.1"/>
    </source>
</evidence>
<dbReference type="InterPro" id="IPR050288">
    <property type="entry name" value="Cellulose_deg_GH3"/>
</dbReference>
<evidence type="ECO:0000256" key="4">
    <source>
        <dbReference type="ARBA" id="ARBA00022801"/>
    </source>
</evidence>
<dbReference type="RefSeq" id="XP_019029368.1">
    <property type="nucleotide sequence ID" value="XM_019178667.1"/>
</dbReference>
<comment type="similarity">
    <text evidence="2">Belongs to the glycosyl hydrolase 3 family.</text>
</comment>
<dbReference type="EMBL" id="AWGH01000024">
    <property type="protein sequence ID" value="ODN88810.1"/>
    <property type="molecule type" value="Genomic_DNA"/>
</dbReference>
<evidence type="ECO:0000256" key="3">
    <source>
        <dbReference type="ARBA" id="ARBA00012744"/>
    </source>
</evidence>
<accession>A0A1E3IJP3</accession>
<dbReference type="InterPro" id="IPR013783">
    <property type="entry name" value="Ig-like_fold"/>
</dbReference>
<proteinExistence type="inferred from homology"/>
<dbReference type="EC" id="3.2.1.21" evidence="3"/>
<sequence length="125" mass="14740">MKEVRADRWKVEVEVDVKNEGEREGKHTVLFFLTPPEETETVLKHPEWTLQGFEKVELEAGETKTVKVVFDKCTFFNPLDTLRLWNTWRAELGEWTVRVGVDAGKMWEGEEAKFKIEDELEWRGL</sequence>
<feature type="domain" description="Fibronectin type III-like" evidence="6">
    <location>
        <begin position="27"/>
        <end position="103"/>
    </location>
</feature>
<gene>
    <name evidence="7" type="ORF">L198_06612</name>
</gene>
<dbReference type="InterPro" id="IPR026891">
    <property type="entry name" value="Fn3-like"/>
</dbReference>
<keyword evidence="5" id="KW-0326">Glycosidase</keyword>